<dbReference type="RefSeq" id="WP_380868327.1">
    <property type="nucleotide sequence ID" value="NZ_JBHUMA010000004.1"/>
</dbReference>
<evidence type="ECO:0000313" key="3">
    <source>
        <dbReference type="Proteomes" id="UP001597393"/>
    </source>
</evidence>
<organism evidence="2 3">
    <name type="scientific">Sphingobacterium corticis</name>
    <dbReference type="NCBI Taxonomy" id="1812823"/>
    <lineage>
        <taxon>Bacteria</taxon>
        <taxon>Pseudomonadati</taxon>
        <taxon>Bacteroidota</taxon>
        <taxon>Sphingobacteriia</taxon>
        <taxon>Sphingobacteriales</taxon>
        <taxon>Sphingobacteriaceae</taxon>
        <taxon>Sphingobacterium</taxon>
    </lineage>
</organism>
<dbReference type="PANTHER" id="PTHR30094">
    <property type="entry name" value="BIFUNCTIONAL GLUTATHIONYLSPERMIDINE SYNTHETASE/AMIDASE-RELATED"/>
    <property type="match status" value="1"/>
</dbReference>
<dbReference type="PROSITE" id="PS50911">
    <property type="entry name" value="CHAP"/>
    <property type="match status" value="1"/>
</dbReference>
<dbReference type="Pfam" id="PF05257">
    <property type="entry name" value="CHAP"/>
    <property type="match status" value="1"/>
</dbReference>
<dbReference type="PANTHER" id="PTHR30094:SF0">
    <property type="entry name" value="BIFUNCTIONAL GLUTATHIONYLSPERMIDINE SYNTHETASE_AMIDASE-RELATED"/>
    <property type="match status" value="1"/>
</dbReference>
<keyword evidence="3" id="KW-1185">Reference proteome</keyword>
<gene>
    <name evidence="2" type="ORF">ACFSQ3_05690</name>
</gene>
<dbReference type="EMBL" id="JBHUMA010000004">
    <property type="protein sequence ID" value="MFD2598439.1"/>
    <property type="molecule type" value="Genomic_DNA"/>
</dbReference>
<accession>A0ABW5NK80</accession>
<dbReference type="InterPro" id="IPR007921">
    <property type="entry name" value="CHAP_dom"/>
</dbReference>
<dbReference type="Gene3D" id="3.90.1720.10">
    <property type="entry name" value="endopeptidase domain like (from Nostoc punctiforme)"/>
    <property type="match status" value="1"/>
</dbReference>
<dbReference type="InterPro" id="IPR051705">
    <property type="entry name" value="Gsp_Synthetase/Amidase"/>
</dbReference>
<evidence type="ECO:0000259" key="1">
    <source>
        <dbReference type="PROSITE" id="PS50911"/>
    </source>
</evidence>
<dbReference type="SUPFAM" id="SSF54001">
    <property type="entry name" value="Cysteine proteinases"/>
    <property type="match status" value="1"/>
</dbReference>
<dbReference type="Proteomes" id="UP001597393">
    <property type="component" value="Unassembled WGS sequence"/>
</dbReference>
<protein>
    <submittedName>
        <fullName evidence="2">CHAP domain-containing protein</fullName>
    </submittedName>
</protein>
<name>A0ABW5NK80_9SPHI</name>
<comment type="caution">
    <text evidence="2">The sequence shown here is derived from an EMBL/GenBank/DDBJ whole genome shotgun (WGS) entry which is preliminary data.</text>
</comment>
<reference evidence="3" key="1">
    <citation type="journal article" date="2019" name="Int. J. Syst. Evol. Microbiol.">
        <title>The Global Catalogue of Microorganisms (GCM) 10K type strain sequencing project: providing services to taxonomists for standard genome sequencing and annotation.</title>
        <authorList>
            <consortium name="The Broad Institute Genomics Platform"/>
            <consortium name="The Broad Institute Genome Sequencing Center for Infectious Disease"/>
            <person name="Wu L."/>
            <person name="Ma J."/>
        </authorList>
    </citation>
    <scope>NUCLEOTIDE SEQUENCE [LARGE SCALE GENOMIC DNA]</scope>
    <source>
        <strain evidence="3">KCTC 42248</strain>
    </source>
</reference>
<dbReference type="InterPro" id="IPR038765">
    <property type="entry name" value="Papain-like_cys_pep_sf"/>
</dbReference>
<evidence type="ECO:0000313" key="2">
    <source>
        <dbReference type="EMBL" id="MFD2598439.1"/>
    </source>
</evidence>
<feature type="domain" description="Peptidase C51" evidence="1">
    <location>
        <begin position="47"/>
        <end position="184"/>
    </location>
</feature>
<proteinExistence type="predicted"/>
<sequence>MKKAFTYLAVIIVLFAIGIYTVKNVNLNRELQVGDRIDSLNGVYVYYNGGVSHSGERNTAADGYNIGITYQCVEFVKRYYYEYYDHKMPDSYGNAKDFFDSKLADGAWNEKRDLLQFTNPSSEIPQQGDLLIYTPTLWNRYGHVAIVSFVGADHIEIIQQNPGPFASSRERYPLKKDGEKWLIENERVLGWLRMKSKVMLDEQS</sequence>